<dbReference type="RefSeq" id="WP_089525367.1">
    <property type="nucleotide sequence ID" value="NZ_NMUQ01000002.1"/>
</dbReference>
<name>A0A229NY39_9BACL</name>
<reference evidence="1 2" key="1">
    <citation type="submission" date="2017-07" db="EMBL/GenBank/DDBJ databases">
        <title>Paenibacillus herberti R33 genome sequencing and assembly.</title>
        <authorList>
            <person name="Su W."/>
        </authorList>
    </citation>
    <scope>NUCLEOTIDE SEQUENCE [LARGE SCALE GENOMIC DNA]</scope>
    <source>
        <strain evidence="1 2">R33</strain>
    </source>
</reference>
<dbReference type="Proteomes" id="UP000215145">
    <property type="component" value="Unassembled WGS sequence"/>
</dbReference>
<accession>A0A229NY39</accession>
<gene>
    <name evidence="1" type="ORF">CGZ75_16580</name>
</gene>
<evidence type="ECO:0000313" key="2">
    <source>
        <dbReference type="Proteomes" id="UP000215145"/>
    </source>
</evidence>
<comment type="caution">
    <text evidence="1">The sequence shown here is derived from an EMBL/GenBank/DDBJ whole genome shotgun (WGS) entry which is preliminary data.</text>
</comment>
<dbReference type="AlphaFoldDB" id="A0A229NY39"/>
<dbReference type="GO" id="GO:0010468">
    <property type="term" value="P:regulation of gene expression"/>
    <property type="evidence" value="ECO:0007669"/>
    <property type="project" value="InterPro"/>
</dbReference>
<protein>
    <recommendedName>
        <fullName evidence="3">Peptide ABC transporter permease</fullName>
    </recommendedName>
</protein>
<sequence>MAIHYECRHCRTPLGSISSLQGITENRLGLHFLTLEERSDIIAYNPDGDMVLKLICEYCSEAVARNPELLLVSNPLQ</sequence>
<dbReference type="OrthoDB" id="2084556at2"/>
<evidence type="ECO:0000313" key="1">
    <source>
        <dbReference type="EMBL" id="OXM14549.1"/>
    </source>
</evidence>
<organism evidence="1 2">
    <name type="scientific">Paenibacillus herberti</name>
    <dbReference type="NCBI Taxonomy" id="1619309"/>
    <lineage>
        <taxon>Bacteria</taxon>
        <taxon>Bacillati</taxon>
        <taxon>Bacillota</taxon>
        <taxon>Bacilli</taxon>
        <taxon>Bacillales</taxon>
        <taxon>Paenibacillaceae</taxon>
        <taxon>Paenibacillus</taxon>
    </lineage>
</organism>
<dbReference type="InterPro" id="IPR020115">
    <property type="entry name" value="Fin"/>
</dbReference>
<evidence type="ECO:0008006" key="3">
    <source>
        <dbReference type="Google" id="ProtNLM"/>
    </source>
</evidence>
<proteinExistence type="predicted"/>
<keyword evidence="2" id="KW-1185">Reference proteome</keyword>
<dbReference type="Pfam" id="PF10955">
    <property type="entry name" value="Fin"/>
    <property type="match status" value="1"/>
</dbReference>
<dbReference type="EMBL" id="NMUQ01000002">
    <property type="protein sequence ID" value="OXM14549.1"/>
    <property type="molecule type" value="Genomic_DNA"/>
</dbReference>